<accession>A0A9X6FAP3</accession>
<proteinExistence type="predicted"/>
<keyword evidence="1" id="KW-0472">Membrane</keyword>
<sequence length="73" mass="8958">MRFLNNQKNNATKFLLIILVGIKYSFGLIFMILPYAYMFLRERNTFIFMTIYCLIKMVTRNRSVYNRKIKKKY</sequence>
<dbReference type="EMBL" id="NFDN01000047">
    <property type="protein sequence ID" value="OTY59996.1"/>
    <property type="molecule type" value="Genomic_DNA"/>
</dbReference>
<gene>
    <name evidence="2" type="ORF">BK746_08610</name>
</gene>
<dbReference type="Proteomes" id="UP000195129">
    <property type="component" value="Unassembled WGS sequence"/>
</dbReference>
<evidence type="ECO:0000256" key="1">
    <source>
        <dbReference type="SAM" id="Phobius"/>
    </source>
</evidence>
<organism evidence="2 3">
    <name type="scientific">Bacillus thuringiensis serovar yosoo</name>
    <dbReference type="NCBI Taxonomy" id="180848"/>
    <lineage>
        <taxon>Bacteria</taxon>
        <taxon>Bacillati</taxon>
        <taxon>Bacillota</taxon>
        <taxon>Bacilli</taxon>
        <taxon>Bacillales</taxon>
        <taxon>Bacillaceae</taxon>
        <taxon>Bacillus</taxon>
        <taxon>Bacillus cereus group</taxon>
    </lineage>
</organism>
<reference evidence="2 3" key="1">
    <citation type="submission" date="2016-10" db="EMBL/GenBank/DDBJ databases">
        <title>Comparative genomics of Bacillus thuringiensis reveals a path to pathogens against multiple invertebrate hosts.</title>
        <authorList>
            <person name="Zheng J."/>
            <person name="Gao Q."/>
            <person name="Liu H."/>
            <person name="Peng D."/>
            <person name="Ruan L."/>
            <person name="Sun M."/>
        </authorList>
    </citation>
    <scope>NUCLEOTIDE SEQUENCE [LARGE SCALE GENOMIC DNA]</scope>
    <source>
        <strain evidence="2">BGSC 4CA1</strain>
    </source>
</reference>
<comment type="caution">
    <text evidence="2">The sequence shown here is derived from an EMBL/GenBank/DDBJ whole genome shotgun (WGS) entry which is preliminary data.</text>
</comment>
<name>A0A9X6FAP3_BACTU</name>
<keyword evidence="1" id="KW-1133">Transmembrane helix</keyword>
<feature type="transmembrane region" description="Helical" evidence="1">
    <location>
        <begin position="12"/>
        <end position="37"/>
    </location>
</feature>
<dbReference type="AlphaFoldDB" id="A0A9X6FAP3"/>
<keyword evidence="1" id="KW-0812">Transmembrane</keyword>
<protein>
    <submittedName>
        <fullName evidence="2">Uncharacterized protein</fullName>
    </submittedName>
</protein>
<feature type="transmembrane region" description="Helical" evidence="1">
    <location>
        <begin position="43"/>
        <end position="59"/>
    </location>
</feature>
<evidence type="ECO:0000313" key="3">
    <source>
        <dbReference type="Proteomes" id="UP000195129"/>
    </source>
</evidence>
<evidence type="ECO:0000313" key="2">
    <source>
        <dbReference type="EMBL" id="OTY59996.1"/>
    </source>
</evidence>